<sequence length="128" mass="13316">MSQPCLPPPFSVSATTATAGATVTVAASDATCNPRYGKTAQVQVTLRDSNGVEIVKELAPMNDQGGFSVELHIPAAAAPGPAAVEAYPYNLDWCDDTGRNNRVGRSATAPAIERVSCAPSVQKFLIEP</sequence>
<proteinExistence type="predicted"/>
<name>A0A2V5LDY0_9MICC</name>
<dbReference type="AlphaFoldDB" id="A0A2V5LDY0"/>
<keyword evidence="2" id="KW-1185">Reference proteome</keyword>
<evidence type="ECO:0000313" key="2">
    <source>
        <dbReference type="Proteomes" id="UP000247832"/>
    </source>
</evidence>
<comment type="caution">
    <text evidence="1">The sequence shown here is derived from an EMBL/GenBank/DDBJ whole genome shotgun (WGS) entry which is preliminary data.</text>
</comment>
<dbReference type="OrthoDB" id="4948183at2"/>
<gene>
    <name evidence="1" type="ORF">CVV68_01670</name>
</gene>
<evidence type="ECO:0000313" key="1">
    <source>
        <dbReference type="EMBL" id="PYI69839.1"/>
    </source>
</evidence>
<reference evidence="1 2" key="1">
    <citation type="submission" date="2018-05" db="EMBL/GenBank/DDBJ databases">
        <title>Genetic diversity of glacier-inhabiting Cryobacterium bacteria in China and description of Cryobacterium mengkeensis sp. nov. and Arthrobacter glacialis sp. nov.</title>
        <authorList>
            <person name="Liu Q."/>
            <person name="Xin Y.-H."/>
        </authorList>
    </citation>
    <scope>NUCLEOTIDE SEQUENCE [LARGE SCALE GENOMIC DNA]</scope>
    <source>
        <strain evidence="1 2">LI2</strain>
    </source>
</reference>
<dbReference type="Proteomes" id="UP000247832">
    <property type="component" value="Unassembled WGS sequence"/>
</dbReference>
<organism evidence="1 2">
    <name type="scientific">Arthrobacter livingstonensis</name>
    <dbReference type="NCBI Taxonomy" id="670078"/>
    <lineage>
        <taxon>Bacteria</taxon>
        <taxon>Bacillati</taxon>
        <taxon>Actinomycetota</taxon>
        <taxon>Actinomycetes</taxon>
        <taxon>Micrococcales</taxon>
        <taxon>Micrococcaceae</taxon>
        <taxon>Arthrobacter</taxon>
    </lineage>
</organism>
<protein>
    <submittedName>
        <fullName evidence="1">Uncharacterized protein</fullName>
    </submittedName>
</protein>
<accession>A0A2V5LDY0</accession>
<dbReference type="EMBL" id="QJVD01000001">
    <property type="protein sequence ID" value="PYI69839.1"/>
    <property type="molecule type" value="Genomic_DNA"/>
</dbReference>
<dbReference type="RefSeq" id="WP_110499263.1">
    <property type="nucleotide sequence ID" value="NZ_QJVD01000001.1"/>
</dbReference>